<dbReference type="Proteomes" id="UP001549799">
    <property type="component" value="Unassembled WGS sequence"/>
</dbReference>
<accession>A0ABV2T0J0</accession>
<name>A0ABV2T0J0_9FLAO</name>
<feature type="transmembrane region" description="Helical" evidence="5">
    <location>
        <begin position="37"/>
        <end position="58"/>
    </location>
</feature>
<dbReference type="EMBL" id="JBEXAE010000010">
    <property type="protein sequence ID" value="MET6992024.1"/>
    <property type="molecule type" value="Genomic_DNA"/>
</dbReference>
<dbReference type="PANTHER" id="PTHR12714:SF24">
    <property type="entry name" value="SLR1182 PROTEIN"/>
    <property type="match status" value="1"/>
</dbReference>
<evidence type="ECO:0000256" key="2">
    <source>
        <dbReference type="ARBA" id="ARBA00022692"/>
    </source>
</evidence>
<organism evidence="6 7">
    <name type="scientific">Sediminicola arcticus</name>
    <dbReference type="NCBI Taxonomy" id="1574308"/>
    <lineage>
        <taxon>Bacteria</taxon>
        <taxon>Pseudomonadati</taxon>
        <taxon>Bacteroidota</taxon>
        <taxon>Flavobacteriia</taxon>
        <taxon>Flavobacteriales</taxon>
        <taxon>Flavobacteriaceae</taxon>
        <taxon>Sediminicola</taxon>
    </lineage>
</organism>
<dbReference type="RefSeq" id="WP_354616566.1">
    <property type="nucleotide sequence ID" value="NZ_JBEXAE010000010.1"/>
</dbReference>
<feature type="transmembrane region" description="Helical" evidence="5">
    <location>
        <begin position="7"/>
        <end position="25"/>
    </location>
</feature>
<protein>
    <submittedName>
        <fullName evidence="6">Isoprenylcysteine carboxylmethyltransferase family protein</fullName>
        <ecNumber evidence="6">2.1.1.100</ecNumber>
        <ecNumber evidence="6">2.1.1.334</ecNumber>
    </submittedName>
</protein>
<keyword evidence="7" id="KW-1185">Reference proteome</keyword>
<dbReference type="Gene3D" id="1.20.120.1630">
    <property type="match status" value="1"/>
</dbReference>
<comment type="subcellular location">
    <subcellularLocation>
        <location evidence="1">Endomembrane system</location>
        <topology evidence="1">Multi-pass membrane protein</topology>
    </subcellularLocation>
</comment>
<evidence type="ECO:0000256" key="5">
    <source>
        <dbReference type="SAM" id="Phobius"/>
    </source>
</evidence>
<sequence>MKLKLPPALIFVIFGGFMYLLDLLLPVGEFQFFGRFWIIQILTVLAALIGCLSLFQFIKAKTTIDPFSPSKSTHLVTSGVYKISRNPMYLALLMLLLAFGLWLGNVFNMLLAAGFVSNINTFQIIPEEKALVKLFGNEYQQYCIQVRRWF</sequence>
<evidence type="ECO:0000256" key="4">
    <source>
        <dbReference type="ARBA" id="ARBA00023136"/>
    </source>
</evidence>
<dbReference type="GO" id="GO:0004671">
    <property type="term" value="F:protein C-terminal S-isoprenylcysteine carboxyl O-methyltransferase activity"/>
    <property type="evidence" value="ECO:0007669"/>
    <property type="project" value="UniProtKB-EC"/>
</dbReference>
<keyword evidence="6" id="KW-0489">Methyltransferase</keyword>
<evidence type="ECO:0000313" key="6">
    <source>
        <dbReference type="EMBL" id="MET6992024.1"/>
    </source>
</evidence>
<dbReference type="EC" id="2.1.1.334" evidence="6"/>
<evidence type="ECO:0000256" key="3">
    <source>
        <dbReference type="ARBA" id="ARBA00022989"/>
    </source>
</evidence>
<proteinExistence type="predicted"/>
<gene>
    <name evidence="6" type="ORF">ABXZ36_15355</name>
</gene>
<evidence type="ECO:0000313" key="7">
    <source>
        <dbReference type="Proteomes" id="UP001549799"/>
    </source>
</evidence>
<evidence type="ECO:0000256" key="1">
    <source>
        <dbReference type="ARBA" id="ARBA00004127"/>
    </source>
</evidence>
<dbReference type="PANTHER" id="PTHR12714">
    <property type="entry name" value="PROTEIN-S ISOPRENYLCYSTEINE O-METHYLTRANSFERASE"/>
    <property type="match status" value="1"/>
</dbReference>
<dbReference type="InterPro" id="IPR007318">
    <property type="entry name" value="Phopholipid_MeTrfase"/>
</dbReference>
<reference evidence="6 7" key="1">
    <citation type="submission" date="2024-07" db="EMBL/GenBank/DDBJ databases">
        <title>The genome sequence of type strain Sediminicola arcticus GDMCC 1.2805.</title>
        <authorList>
            <person name="Liu Y."/>
        </authorList>
    </citation>
    <scope>NUCLEOTIDE SEQUENCE [LARGE SCALE GENOMIC DNA]</scope>
    <source>
        <strain evidence="6 7">GDMCC 1.2805</strain>
    </source>
</reference>
<dbReference type="GO" id="GO:0032259">
    <property type="term" value="P:methylation"/>
    <property type="evidence" value="ECO:0007669"/>
    <property type="project" value="UniProtKB-KW"/>
</dbReference>
<keyword evidence="6" id="KW-0808">Transferase</keyword>
<comment type="caution">
    <text evidence="6">The sequence shown here is derived from an EMBL/GenBank/DDBJ whole genome shotgun (WGS) entry which is preliminary data.</text>
</comment>
<dbReference type="EC" id="2.1.1.100" evidence="6"/>
<feature type="transmembrane region" description="Helical" evidence="5">
    <location>
        <begin position="89"/>
        <end position="116"/>
    </location>
</feature>
<keyword evidence="2 5" id="KW-0812">Transmembrane</keyword>
<keyword evidence="4 5" id="KW-0472">Membrane</keyword>
<keyword evidence="3 5" id="KW-1133">Transmembrane helix</keyword>
<dbReference type="Pfam" id="PF04191">
    <property type="entry name" value="PEMT"/>
    <property type="match status" value="1"/>
</dbReference>